<name>A0ABQ1UQ00_9NOCA</name>
<sequence length="413" mass="43797">MMSKLVKWQLIVFVIVGVVAIVYVGATYARLDKLVGIGQYTVHADFKDSGGIFTNAEVTYQGVPVGRVGSLELRPDGVRVNLLLDSGGPKVPASSQAVVANRSAIGEQFVDLRPASASGPYLKNDSVISDTSIPTPVQDVISSAVDFTGSVPLNDLTTVVTELGKAFNGNGENLRGLVDSLSNLAKTGNDNLPQTISLIRNADTVLGTQADQSDAILDWSKNLGLITNQLATSDPDLRRLLTTGTASATQISALLTRNGGDITTVVRNLAKDVRNVKGTYQAVSPALAMLSALSSGSYTPAPGDGTIHFGVVLETNNPASCTVGYESTQAEIAAIKKKNPDFDLNYDDFPFNTKASCDVAQGNPTAVRGAQNAKFADKYIPQPWDRNPKKDPDKLDLNPLVTQLSYLLGVFPK</sequence>
<keyword evidence="4" id="KW-1185">Reference proteome</keyword>
<accession>A0ABQ1UQ00</accession>
<protein>
    <submittedName>
        <fullName evidence="3">ABC transporter substrate-binding protein</fullName>
    </submittedName>
</protein>
<dbReference type="EMBL" id="BMCS01000001">
    <property type="protein sequence ID" value="GGF23347.1"/>
    <property type="molecule type" value="Genomic_DNA"/>
</dbReference>
<dbReference type="PANTHER" id="PTHR33371:SF16">
    <property type="entry name" value="MCE-FAMILY PROTEIN MCE3F"/>
    <property type="match status" value="1"/>
</dbReference>
<proteinExistence type="predicted"/>
<dbReference type="Proteomes" id="UP000632454">
    <property type="component" value="Unassembled WGS sequence"/>
</dbReference>
<feature type="domain" description="Mce/MlaD" evidence="1">
    <location>
        <begin position="39"/>
        <end position="114"/>
    </location>
</feature>
<reference evidence="4" key="1">
    <citation type="journal article" date="2019" name="Int. J. Syst. Evol. Microbiol.">
        <title>The Global Catalogue of Microorganisms (GCM) 10K type strain sequencing project: providing services to taxonomists for standard genome sequencing and annotation.</title>
        <authorList>
            <consortium name="The Broad Institute Genomics Platform"/>
            <consortium name="The Broad Institute Genome Sequencing Center for Infectious Disease"/>
            <person name="Wu L."/>
            <person name="Ma J."/>
        </authorList>
    </citation>
    <scope>NUCLEOTIDE SEQUENCE [LARGE SCALE GENOMIC DNA]</scope>
    <source>
        <strain evidence="4">CCM 7855</strain>
    </source>
</reference>
<organism evidence="3 4">
    <name type="scientific">Williamsia phyllosphaerae</name>
    <dbReference type="NCBI Taxonomy" id="885042"/>
    <lineage>
        <taxon>Bacteria</taxon>
        <taxon>Bacillati</taxon>
        <taxon>Actinomycetota</taxon>
        <taxon>Actinomycetes</taxon>
        <taxon>Mycobacteriales</taxon>
        <taxon>Nocardiaceae</taxon>
        <taxon>Williamsia</taxon>
    </lineage>
</organism>
<dbReference type="Pfam" id="PF02470">
    <property type="entry name" value="MlaD"/>
    <property type="match status" value="1"/>
</dbReference>
<feature type="domain" description="Mammalian cell entry C-terminal" evidence="2">
    <location>
        <begin position="122"/>
        <end position="270"/>
    </location>
</feature>
<dbReference type="InterPro" id="IPR005693">
    <property type="entry name" value="Mce"/>
</dbReference>
<dbReference type="InterPro" id="IPR052336">
    <property type="entry name" value="MlaD_Phospholipid_Transporter"/>
</dbReference>
<dbReference type="RefSeq" id="WP_188489074.1">
    <property type="nucleotide sequence ID" value="NZ_BMCS01000001.1"/>
</dbReference>
<evidence type="ECO:0000313" key="3">
    <source>
        <dbReference type="EMBL" id="GGF23347.1"/>
    </source>
</evidence>
<dbReference type="InterPro" id="IPR003399">
    <property type="entry name" value="Mce/MlaD"/>
</dbReference>
<evidence type="ECO:0000259" key="2">
    <source>
        <dbReference type="Pfam" id="PF11887"/>
    </source>
</evidence>
<dbReference type="InterPro" id="IPR024516">
    <property type="entry name" value="Mce_C"/>
</dbReference>
<evidence type="ECO:0000313" key="4">
    <source>
        <dbReference type="Proteomes" id="UP000632454"/>
    </source>
</evidence>
<dbReference type="PANTHER" id="PTHR33371">
    <property type="entry name" value="INTERMEMBRANE PHOSPHOLIPID TRANSPORT SYSTEM BINDING PROTEIN MLAD-RELATED"/>
    <property type="match status" value="1"/>
</dbReference>
<dbReference type="NCBIfam" id="TIGR00996">
    <property type="entry name" value="Mtu_fam_mce"/>
    <property type="match status" value="1"/>
</dbReference>
<gene>
    <name evidence="3" type="ORF">GCM10007298_19120</name>
</gene>
<comment type="caution">
    <text evidence="3">The sequence shown here is derived from an EMBL/GenBank/DDBJ whole genome shotgun (WGS) entry which is preliminary data.</text>
</comment>
<evidence type="ECO:0000259" key="1">
    <source>
        <dbReference type="Pfam" id="PF02470"/>
    </source>
</evidence>
<dbReference type="Pfam" id="PF11887">
    <property type="entry name" value="Mce4_CUP1"/>
    <property type="match status" value="1"/>
</dbReference>